<name>A0A3R7ND67_PENVA</name>
<comment type="caution">
    <text evidence="3">The sequence shown here is derived from an EMBL/GenBank/DDBJ whole genome shotgun (WGS) entry which is preliminary data.</text>
</comment>
<dbReference type="GO" id="GO:0030246">
    <property type="term" value="F:carbohydrate binding"/>
    <property type="evidence" value="ECO:0007669"/>
    <property type="project" value="UniProtKB-KW"/>
</dbReference>
<evidence type="ECO:0000313" key="3">
    <source>
        <dbReference type="EMBL" id="ROT84022.1"/>
    </source>
</evidence>
<dbReference type="InterPro" id="IPR016186">
    <property type="entry name" value="C-type_lectin-like/link_sf"/>
</dbReference>
<feature type="chain" id="PRO_5018531491" evidence="1">
    <location>
        <begin position="20"/>
        <end position="213"/>
    </location>
</feature>
<proteinExistence type="predicted"/>
<accession>A0A3R7ND67</accession>
<sequence>MAACGRAVALLLLAAGASAAQGRDAPTEPLLAALIRLQAALDDVPSCEFKTKDLWTDIEKRQQRLEKLQEGIFQKMNDIARLELEYPSATECQDPFQWMAGGCYYHSGKERATWAEARFACGRMGADLAHPTDNWSLKDYTRQISSSGYGYYFVGGRVDNSSGFHDWRWVDGRPVSIEHRMYSQPPGLGECLVVDGAGTHSMKAKSCDEYRRC</sequence>
<dbReference type="Gene3D" id="3.10.100.10">
    <property type="entry name" value="Mannose-Binding Protein A, subunit A"/>
    <property type="match status" value="1"/>
</dbReference>
<evidence type="ECO:0000256" key="1">
    <source>
        <dbReference type="SAM" id="SignalP"/>
    </source>
</evidence>
<keyword evidence="1" id="KW-0732">Signal</keyword>
<dbReference type="EMBL" id="QCYY01000609">
    <property type="protein sequence ID" value="ROT84022.1"/>
    <property type="molecule type" value="Genomic_DNA"/>
</dbReference>
<organism evidence="3 4">
    <name type="scientific">Penaeus vannamei</name>
    <name type="common">Whiteleg shrimp</name>
    <name type="synonym">Litopenaeus vannamei</name>
    <dbReference type="NCBI Taxonomy" id="6689"/>
    <lineage>
        <taxon>Eukaryota</taxon>
        <taxon>Metazoa</taxon>
        <taxon>Ecdysozoa</taxon>
        <taxon>Arthropoda</taxon>
        <taxon>Crustacea</taxon>
        <taxon>Multicrustacea</taxon>
        <taxon>Malacostraca</taxon>
        <taxon>Eumalacostraca</taxon>
        <taxon>Eucarida</taxon>
        <taxon>Decapoda</taxon>
        <taxon>Dendrobranchiata</taxon>
        <taxon>Penaeoidea</taxon>
        <taxon>Penaeidae</taxon>
        <taxon>Penaeus</taxon>
    </lineage>
</organism>
<protein>
    <submittedName>
        <fullName evidence="3">C-type lectin</fullName>
    </submittedName>
</protein>
<reference evidence="3 4" key="1">
    <citation type="submission" date="2018-04" db="EMBL/GenBank/DDBJ databases">
        <authorList>
            <person name="Zhang X."/>
            <person name="Yuan J."/>
            <person name="Li F."/>
            <person name="Xiang J."/>
        </authorList>
    </citation>
    <scope>NUCLEOTIDE SEQUENCE [LARGE SCALE GENOMIC DNA]</scope>
    <source>
        <tissue evidence="3">Muscle</tissue>
    </source>
</reference>
<reference evidence="3 4" key="2">
    <citation type="submission" date="2019-01" db="EMBL/GenBank/DDBJ databases">
        <title>The decoding of complex shrimp genome reveals the adaptation for benthos swimmer, frequently molting mechanism and breeding impact on genome.</title>
        <authorList>
            <person name="Sun Y."/>
            <person name="Gao Y."/>
            <person name="Yu Y."/>
        </authorList>
    </citation>
    <scope>NUCLEOTIDE SEQUENCE [LARGE SCALE GENOMIC DNA]</scope>
    <source>
        <tissue evidence="3">Muscle</tissue>
    </source>
</reference>
<evidence type="ECO:0000259" key="2">
    <source>
        <dbReference type="PROSITE" id="PS50041"/>
    </source>
</evidence>
<dbReference type="CDD" id="cd00037">
    <property type="entry name" value="CLECT"/>
    <property type="match status" value="1"/>
</dbReference>
<keyword evidence="3" id="KW-0430">Lectin</keyword>
<dbReference type="Pfam" id="PF00059">
    <property type="entry name" value="Lectin_C"/>
    <property type="match status" value="1"/>
</dbReference>
<gene>
    <name evidence="3" type="ORF">C7M84_022811</name>
</gene>
<dbReference type="InterPro" id="IPR001304">
    <property type="entry name" value="C-type_lectin-like"/>
</dbReference>
<dbReference type="SMART" id="SM00034">
    <property type="entry name" value="CLECT"/>
    <property type="match status" value="1"/>
</dbReference>
<dbReference type="Proteomes" id="UP000283509">
    <property type="component" value="Unassembled WGS sequence"/>
</dbReference>
<dbReference type="InterPro" id="IPR016187">
    <property type="entry name" value="CTDL_fold"/>
</dbReference>
<feature type="domain" description="C-type lectin" evidence="2">
    <location>
        <begin position="99"/>
        <end position="213"/>
    </location>
</feature>
<keyword evidence="4" id="KW-1185">Reference proteome</keyword>
<dbReference type="OrthoDB" id="6355822at2759"/>
<dbReference type="SUPFAM" id="SSF56436">
    <property type="entry name" value="C-type lectin-like"/>
    <property type="match status" value="1"/>
</dbReference>
<evidence type="ECO:0000313" key="4">
    <source>
        <dbReference type="Proteomes" id="UP000283509"/>
    </source>
</evidence>
<feature type="signal peptide" evidence="1">
    <location>
        <begin position="1"/>
        <end position="19"/>
    </location>
</feature>
<dbReference type="PROSITE" id="PS50041">
    <property type="entry name" value="C_TYPE_LECTIN_2"/>
    <property type="match status" value="1"/>
</dbReference>
<dbReference type="AlphaFoldDB" id="A0A3R7ND67"/>